<dbReference type="AlphaFoldDB" id="A0A0F9GRI0"/>
<gene>
    <name evidence="1" type="ORF">LCGC14_1794660</name>
</gene>
<dbReference type="Pfam" id="PF25705">
    <property type="entry name" value="Gad1"/>
    <property type="match status" value="1"/>
</dbReference>
<name>A0A0F9GRI0_9ZZZZ</name>
<accession>A0A0F9GRI0</accession>
<sequence length="316" mass="36930">MDIFGIKTDSGYYITGNLRADSYRSGSNLTGYIINGGKPQETFHRDWLWVGSEPKEVKKIVRQPNINHRFELMSDSFASSDIPQVMPKHEIMEENEDGYCGWKEEFKHLQSLYEEKSDKQPDILEPVEFTYTTILEVPEIKITEDFAYGGIVSQDDIQHQIIDKIIFPDIVLPNKPSKLTSYKSYDIVRNHIKQNINMDVSKITSDYDFCFTVKKKVILSNPRHVKNEILNARGRPYTKRRYREYYVKEREVEVFEMTYSPKCYSPYTPIRGFTGKNHQNLQKNIDKYLKEIMEIINTPLKDCHHCDGMGVIIAEA</sequence>
<organism evidence="1">
    <name type="scientific">marine sediment metagenome</name>
    <dbReference type="NCBI Taxonomy" id="412755"/>
    <lineage>
        <taxon>unclassified sequences</taxon>
        <taxon>metagenomes</taxon>
        <taxon>ecological metagenomes</taxon>
    </lineage>
</organism>
<evidence type="ECO:0000313" key="1">
    <source>
        <dbReference type="EMBL" id="KKM01419.1"/>
    </source>
</evidence>
<dbReference type="InterPro" id="IPR057845">
    <property type="entry name" value="Gad1"/>
</dbReference>
<proteinExistence type="predicted"/>
<protein>
    <submittedName>
        <fullName evidence="1">Uncharacterized protein</fullName>
    </submittedName>
</protein>
<dbReference type="EMBL" id="LAZR01017202">
    <property type="protein sequence ID" value="KKM01419.1"/>
    <property type="molecule type" value="Genomic_DNA"/>
</dbReference>
<reference evidence="1" key="1">
    <citation type="journal article" date="2015" name="Nature">
        <title>Complex archaea that bridge the gap between prokaryotes and eukaryotes.</title>
        <authorList>
            <person name="Spang A."/>
            <person name="Saw J.H."/>
            <person name="Jorgensen S.L."/>
            <person name="Zaremba-Niedzwiedzka K."/>
            <person name="Martijn J."/>
            <person name="Lind A.E."/>
            <person name="van Eijk R."/>
            <person name="Schleper C."/>
            <person name="Guy L."/>
            <person name="Ettema T.J."/>
        </authorList>
    </citation>
    <scope>NUCLEOTIDE SEQUENCE</scope>
</reference>
<comment type="caution">
    <text evidence="1">The sequence shown here is derived from an EMBL/GenBank/DDBJ whole genome shotgun (WGS) entry which is preliminary data.</text>
</comment>